<evidence type="ECO:0000313" key="3">
    <source>
        <dbReference type="EMBL" id="SDN07125.1"/>
    </source>
</evidence>
<dbReference type="Proteomes" id="UP000187651">
    <property type="component" value="Unassembled WGS sequence"/>
</dbReference>
<dbReference type="OrthoDB" id="9810761at2"/>
<dbReference type="AlphaFoldDB" id="A0A1G9YF27"/>
<dbReference type="InterPro" id="IPR050921">
    <property type="entry name" value="T4SS_GSP_E_ATPase"/>
</dbReference>
<dbReference type="Pfam" id="PF00437">
    <property type="entry name" value="T2SSE"/>
    <property type="match status" value="1"/>
</dbReference>
<evidence type="ECO:0000259" key="2">
    <source>
        <dbReference type="Pfam" id="PF00437"/>
    </source>
</evidence>
<protein>
    <submittedName>
        <fullName evidence="3">Pilus assembly protein CpaF</fullName>
    </submittedName>
</protein>
<comment type="similarity">
    <text evidence="1">Belongs to the GSP E family.</text>
</comment>
<proteinExistence type="inferred from homology"/>
<dbReference type="GO" id="GO:0016887">
    <property type="term" value="F:ATP hydrolysis activity"/>
    <property type="evidence" value="ECO:0007669"/>
    <property type="project" value="InterPro"/>
</dbReference>
<dbReference type="PANTHER" id="PTHR30486">
    <property type="entry name" value="TWITCHING MOTILITY PROTEIN PILT"/>
    <property type="match status" value="1"/>
</dbReference>
<dbReference type="Gene3D" id="3.30.450.90">
    <property type="match status" value="1"/>
</dbReference>
<name>A0A1G9YF27_9FIRM</name>
<sequence>MINEELNRALSYRKEELFSELIEEINDDNITDIEWDGYNLWITELGRGCRISSKEISDKFLDNLSIKLANIMEVAFNRIHPILEANTESLRISIWHESRTGKKSVAIRKIPEKLRFDHETLIKSNYCSEEILALIENSTIAHLTTVIGGQPHAGKTELLKYMSTFIPAREKVGVYEDNQEIHYRKLNPHKKCVEFYVDSKLGYADIIRAGLRHNVDWILLSESRGEEVLDLLNSLSTGAICMTTMHLDDVRDMPDRMFNMLRDSGVSDRFINNIYQYIDLVCLVECDKFEQRRISQLGFLVRENNENKCYLIYDNGKLITKELPEEIKEKFLKYGIVDPFVSQKGGDLFYEENN</sequence>
<organism evidence="3 4">
    <name type="scientific">Lachnospira pectinoschiza</name>
    <dbReference type="NCBI Taxonomy" id="28052"/>
    <lineage>
        <taxon>Bacteria</taxon>
        <taxon>Bacillati</taxon>
        <taxon>Bacillota</taxon>
        <taxon>Clostridia</taxon>
        <taxon>Lachnospirales</taxon>
        <taxon>Lachnospiraceae</taxon>
        <taxon>Lachnospira</taxon>
    </lineage>
</organism>
<evidence type="ECO:0000256" key="1">
    <source>
        <dbReference type="ARBA" id="ARBA00006611"/>
    </source>
</evidence>
<dbReference type="SUPFAM" id="SSF52540">
    <property type="entry name" value="P-loop containing nucleoside triphosphate hydrolases"/>
    <property type="match status" value="1"/>
</dbReference>
<accession>A0A1G9YF27</accession>
<gene>
    <name evidence="3" type="ORF">SAMN05216544_1796</name>
</gene>
<dbReference type="RefSeq" id="WP_051195395.1">
    <property type="nucleotide sequence ID" value="NZ_FNHZ01000005.1"/>
</dbReference>
<keyword evidence="4" id="KW-1185">Reference proteome</keyword>
<reference evidence="4" key="1">
    <citation type="submission" date="2016-10" db="EMBL/GenBank/DDBJ databases">
        <authorList>
            <person name="Varghese N."/>
            <person name="Submissions S."/>
        </authorList>
    </citation>
    <scope>NUCLEOTIDE SEQUENCE [LARGE SCALE GENOMIC DNA]</scope>
    <source>
        <strain evidence="4">M83</strain>
    </source>
</reference>
<dbReference type="PANTHER" id="PTHR30486:SF6">
    <property type="entry name" value="TYPE IV PILUS RETRACTATION ATPASE PILT"/>
    <property type="match status" value="1"/>
</dbReference>
<dbReference type="InterPro" id="IPR001482">
    <property type="entry name" value="T2SS/T4SS_dom"/>
</dbReference>
<evidence type="ECO:0000313" key="4">
    <source>
        <dbReference type="Proteomes" id="UP000187651"/>
    </source>
</evidence>
<dbReference type="InterPro" id="IPR027417">
    <property type="entry name" value="P-loop_NTPase"/>
</dbReference>
<dbReference type="EMBL" id="FNHZ01000005">
    <property type="protein sequence ID" value="SDN07125.1"/>
    <property type="molecule type" value="Genomic_DNA"/>
</dbReference>
<dbReference type="Gene3D" id="3.40.50.300">
    <property type="entry name" value="P-loop containing nucleotide triphosphate hydrolases"/>
    <property type="match status" value="1"/>
</dbReference>
<feature type="domain" description="Bacterial type II secretion system protein E" evidence="2">
    <location>
        <begin position="80"/>
        <end position="322"/>
    </location>
</feature>